<dbReference type="EMBL" id="CP010777">
    <property type="protein sequence ID" value="AKQ45089.1"/>
    <property type="molecule type" value="Genomic_DNA"/>
</dbReference>
<evidence type="ECO:0000259" key="2">
    <source>
        <dbReference type="Pfam" id="PF00582"/>
    </source>
</evidence>
<feature type="domain" description="UspA" evidence="2">
    <location>
        <begin position="2"/>
        <end position="139"/>
    </location>
</feature>
<dbReference type="STRING" id="1379910.TH63_04675"/>
<dbReference type="Proteomes" id="UP000036458">
    <property type="component" value="Chromosome"/>
</dbReference>
<dbReference type="PANTHER" id="PTHR46268:SF6">
    <property type="entry name" value="UNIVERSAL STRESS PROTEIN UP12"/>
    <property type="match status" value="1"/>
</dbReference>
<dbReference type="RefSeq" id="WP_048919923.1">
    <property type="nucleotide sequence ID" value="NZ_CP010777.1"/>
</dbReference>
<dbReference type="SUPFAM" id="SSF52402">
    <property type="entry name" value="Adenine nucleotide alpha hydrolases-like"/>
    <property type="match status" value="2"/>
</dbReference>
<dbReference type="InterPro" id="IPR006016">
    <property type="entry name" value="UspA"/>
</dbReference>
<dbReference type="CDD" id="cd00293">
    <property type="entry name" value="USP-like"/>
    <property type="match status" value="1"/>
</dbReference>
<accession>A0A0H4VMX2</accession>
<dbReference type="PRINTS" id="PR01438">
    <property type="entry name" value="UNVRSLSTRESS"/>
</dbReference>
<keyword evidence="4" id="KW-1185">Reference proteome</keyword>
<dbReference type="Pfam" id="PF00582">
    <property type="entry name" value="Usp"/>
    <property type="match status" value="1"/>
</dbReference>
<comment type="similarity">
    <text evidence="1">Belongs to the universal stress protein A family.</text>
</comment>
<dbReference type="AlphaFoldDB" id="A0A0H4VMX2"/>
<dbReference type="PANTHER" id="PTHR46268">
    <property type="entry name" value="STRESS RESPONSE PROTEIN NHAX"/>
    <property type="match status" value="1"/>
</dbReference>
<evidence type="ECO:0000256" key="1">
    <source>
        <dbReference type="ARBA" id="ARBA00008791"/>
    </source>
</evidence>
<dbReference type="PATRIC" id="fig|1379910.4.peg.1015"/>
<dbReference type="Gene3D" id="3.40.50.12370">
    <property type="match status" value="1"/>
</dbReference>
<dbReference type="OrthoDB" id="1522603at2"/>
<dbReference type="KEGG" id="ruf:TH63_04675"/>
<proteinExistence type="inferred from homology"/>
<name>A0A0H4VMX2_9BACT</name>
<sequence length="297" mass="33420">MKIFLVPTDFSAHAKKALLFALDLALKTNARILVTHVYARPKALLGAPTDHEEEVRKQAVQRMQVFLEEVTSDAFVSVPLDFILKEGDIIHRLGQLIEQNNVSLVIMGTQGAHNQMEKFLGTNTESLAKRGLCPVIAVPEQASLEPVKHIVYSSSMEHDEVSAMNQLLQLKNVFKALLTILHVNSEDQLDLLDDAEIKANLRLQFPEEEFRFDTIEEEDVAAGITAYVMTHPTQLLAFTMLHRDFWERIFLDSVTVKLLQSLHLPMLVLPENGKKLDLLQGVAHEDLALEQKVTSVL</sequence>
<protein>
    <recommendedName>
        <fullName evidence="2">UspA domain-containing protein</fullName>
    </recommendedName>
</protein>
<evidence type="ECO:0000313" key="3">
    <source>
        <dbReference type="EMBL" id="AKQ45089.1"/>
    </source>
</evidence>
<dbReference type="InterPro" id="IPR006015">
    <property type="entry name" value="Universal_stress_UspA"/>
</dbReference>
<gene>
    <name evidence="3" type="ORF">TH63_04675</name>
</gene>
<reference evidence="3 4" key="1">
    <citation type="submission" date="2015-01" db="EMBL/GenBank/DDBJ databases">
        <title>Rufibacter sp./DG31D/ whole genome sequencing.</title>
        <authorList>
            <person name="Kim M.K."/>
            <person name="Srinivasan S."/>
            <person name="Lee J.-J."/>
        </authorList>
    </citation>
    <scope>NUCLEOTIDE SEQUENCE [LARGE SCALE GENOMIC DNA]</scope>
    <source>
        <strain evidence="3 4">DG31D</strain>
    </source>
</reference>
<evidence type="ECO:0000313" key="4">
    <source>
        <dbReference type="Proteomes" id="UP000036458"/>
    </source>
</evidence>
<organism evidence="3 4">
    <name type="scientific">Rufibacter radiotolerans</name>
    <dbReference type="NCBI Taxonomy" id="1379910"/>
    <lineage>
        <taxon>Bacteria</taxon>
        <taxon>Pseudomonadati</taxon>
        <taxon>Bacteroidota</taxon>
        <taxon>Cytophagia</taxon>
        <taxon>Cytophagales</taxon>
        <taxon>Hymenobacteraceae</taxon>
        <taxon>Rufibacter</taxon>
    </lineage>
</organism>